<dbReference type="Gene3D" id="3.30.70.270">
    <property type="match status" value="1"/>
</dbReference>
<feature type="compositionally biased region" description="Basic and acidic residues" evidence="2">
    <location>
        <begin position="724"/>
        <end position="737"/>
    </location>
</feature>
<dbReference type="InterPro" id="IPR043502">
    <property type="entry name" value="DNA/RNA_pol_sf"/>
</dbReference>
<feature type="compositionally biased region" description="Acidic residues" evidence="2">
    <location>
        <begin position="302"/>
        <end position="311"/>
    </location>
</feature>
<dbReference type="GO" id="GO:0005634">
    <property type="term" value="C:nucleus"/>
    <property type="evidence" value="ECO:0007669"/>
    <property type="project" value="TreeGrafter"/>
</dbReference>
<dbReference type="InterPro" id="IPR036420">
    <property type="entry name" value="BRCT_dom_sf"/>
</dbReference>
<dbReference type="Gene3D" id="1.10.150.20">
    <property type="entry name" value="5' to 3' exonuclease, C-terminal subdomain"/>
    <property type="match status" value="1"/>
</dbReference>
<dbReference type="GO" id="GO:0003887">
    <property type="term" value="F:DNA-directed DNA polymerase activity"/>
    <property type="evidence" value="ECO:0007669"/>
    <property type="project" value="InterPro"/>
</dbReference>
<feature type="compositionally biased region" description="Basic and acidic residues" evidence="2">
    <location>
        <begin position="1487"/>
        <end position="1497"/>
    </location>
</feature>
<feature type="compositionally biased region" description="Basic and acidic residues" evidence="2">
    <location>
        <begin position="2022"/>
        <end position="2056"/>
    </location>
</feature>
<comment type="caution">
    <text evidence="5">The sequence shown here is derived from an EMBL/GenBank/DDBJ whole genome shotgun (WGS) entry which is preliminary data.</text>
</comment>
<feature type="domain" description="BRCT" evidence="3">
    <location>
        <begin position="149"/>
        <end position="245"/>
    </location>
</feature>
<feature type="compositionally biased region" description="Low complexity" evidence="2">
    <location>
        <begin position="1672"/>
        <end position="1703"/>
    </location>
</feature>
<dbReference type="SUPFAM" id="SSF56672">
    <property type="entry name" value="DNA/RNA polymerases"/>
    <property type="match status" value="1"/>
</dbReference>
<feature type="compositionally biased region" description="Low complexity" evidence="2">
    <location>
        <begin position="1179"/>
        <end position="1204"/>
    </location>
</feature>
<dbReference type="PANTHER" id="PTHR45990:SF1">
    <property type="entry name" value="DNA REPAIR PROTEIN REV1"/>
    <property type="match status" value="1"/>
</dbReference>
<feature type="compositionally biased region" description="Gly residues" evidence="2">
    <location>
        <begin position="1743"/>
        <end position="1754"/>
    </location>
</feature>
<evidence type="ECO:0000256" key="1">
    <source>
        <dbReference type="ARBA" id="ARBA00022634"/>
    </source>
</evidence>
<dbReference type="InterPro" id="IPR043128">
    <property type="entry name" value="Rev_trsase/Diguanyl_cyclase"/>
</dbReference>
<evidence type="ECO:0000259" key="3">
    <source>
        <dbReference type="PROSITE" id="PS50172"/>
    </source>
</evidence>
<sequence>MGRGHGFFGGGKWNSYGEYFRDKSRKMHQQMQESIHQQRAFLNEGAASDSSSVERSNLSAESRGSTEDRTSDQGPGGGDRVCSSSTKKAGKDFSNTGKSPVGFIPGLHTLPSSSSPCGAGVRAGYEEQPYARRVREMLLNEGAESQRCLNRSLFKNCVFYVDGDTLGMDDICFKKLLILLGGRICMLFGKGCTHVVAETVALGNQKWRQLREQGGEGRKYVVVTVKWVFQCIDRNKLLPASEFRPDDLQTRKRYAGRPIDSFYTRLSERAAKDRSPHRGRPGDNAYPRVDNGDGEVQAVTVESDESGEEEDASRPEDRGDERAPAGGEAESIPTGDADDEDQPKTHIFGVEAEDFIVSVDDGDGAEDPTGAGEEKDLFESAGSALEAAGTEEEQGEEGDQRGDGGHATPEPARKRQQAGISPWSDSSSSAPARGLSSFSASESSLPLGGASSSSETAPPSSAPSYPSAAYSTFSGLSSSPSGYPWSLTHAPAAAARSVGAPSVASFSSSASRRPPGALPPSSAASASSARIPLSAASSSSSLCSRPSPALPAETTVRMGRSDPRGEWPPRILRPQHPSFVSSFFENSRLSFIGRWRTRCMNTLASILKNERAGSTQGQVSYGPSSSRAAASSALSLEDARGAAGVLLPFALPLLCTPPAGLDVAVSAEAAAALPLPPHAASTSSPHAAFSGGVLERLFLAQQRGAGAHSVRGPDGRAANATRETGNRTAEEGSRGGEEGTQEGTADEKTEKAARHVLPEANEGGATRKKPHGGEGRGSDVAPLRWVLHVDFDAFFVAVALKKKPHLKDFPVAVAHSRGSGAGRSGASTSEVASCNYIARAQGVYKGQWLGEAKERCPGLIALPYDFDGIEEASQGLFACVLDVSRRIIPVSCDETYVQLLFSPPTRTSDSQKDQGTEGDSLEREAANRVLQICVHLRQTIFERTECWVSIGAGPNLLAAKLAGLRAKPKAAAPRTSPSSASRPSSPSSHAWSSRSSEMEADGVCVAPADGRALVAFMASLPIRKLPGVGPVLGDKIASAGSLKTCGQIVKRRLQSLRLLQTLLGKKRGATLWWMAHGFDPRHLPPFSPSALRCPSPSSASSPSFAASPHSPSVGPRPPAEPPSSHAPGGGDGDAALSLAAPECPSARRRGGDGPPGGRGGDPARRLRGAEDVSPRDPEASFSTSDAPFSSSASSPRHVFSSLSGGADEGEELAAGAAAVPSSRSLTVSVNWGVRLNEESEVVDLLRQLAGEAHKRLRTHQLMVPRLGLKIYHRRQGVPAQTVKFLGAGVCDVLAGYRYCYEPVPREVQHVFAGLSRSPSGTASSPSAASVGRGLVRDGLSSEAGKTESVGTTEEAALSGEQPWRAVQSTPDVFRELFVLWFTQIRGLCLVEDLRGFNVLLMNLRTEAEQSELEAEESARALQLRRQRQIMGQFLSHAASPSAASFRSSASPVASVRRRKARHAQIQNSDDVVVVSSQESSAATCDGDESHWRREAQGRGEAAAEVCEGAGPERGEGDFGEALEEGHQGEGTAEHAGTHDSQGGERHSDQESEGGGQAAELAVRRGPVDPKTETARTRCWEGDKAGQRADQGLGQEAADAQAVQDGEEAKSGRGGEERQESTKRMNNLQTVEDDDASGRLAVQADNSLASQEPKTVSPLRRRSALFSSPTFASPPRALSASRSAASPAIQSSASSSAPPGPSSGCALACGSEAPAASLAHEGGGAARTRMEDSARWALMPQGRGSTGNGSGGRSAGNGRAPQKKGERGRPRASESESLERFFSPALRQSTPTRQDALQTLRMPAELMQNTSSSVLTHATSRRSLSTATTPATLVLSPFSRRVSSGASELRRQGEREGSPDRSADVQGRRSPVEFGNGIFVGSRTPARSPASSDPEQRRRSGRDGQRDTKTQQRRRTEGALKQQLLLPDLLKDPRESAVCRRKRRSVLFREVISLLNDEESSERSAESDVAESPAYRPRQGDTSLALQRDNGDTSESRGEVLAPPSKADGSTPMHALDAVQTHAGDEERSSTERDARETTEERRGAETELGSDRRQCEMHTAAVAVSQAPHAGDSEDDAEACAEPEGMGAEMQGLCDDDTREGQRKRKGDEIAKSALKRRAAEGGDKTEKDAQGSDASAYWGVGQGDDVGMFLSARKETDREARTDTVVACGPENRRDDDDVTSLADHHLSPQGPVGMPLRCAATSDASSIPAGAAGSGPPFLPKPADAADASSASCLAPAAVARPPPSAQDHETREAVKRERQTRDGEADFARFRRILVRAARSLDDLWRDAGEAEGAPGAVGLPGNKLALSRLAGEVLVVGFLYAAQAASACLVVGEKVTPETRGATTRGAYLDREGLRGNEAAVADQRLQGSSTRKTDAVRPDVSLGDEGNRTSFALRPAFVSSPGVQWRAAFIRGFDRGVASCRTLFLLRLSERRFSSAYAVKFGASRLSTFLSRALSRRAGQSAALSQAAKGAVRAMELVEAELAESQREVRGGDGGADSAPGRDSGQVKAVAHNAEEQRANSGESPFFADSGLRGNALHSGQTRRAEEAGATRTRTGERRGDCVDQEDTDARLLPVGKRENAETGLEEDGGGNGSQRAKLIWELTRELLRFFAGPRKEGAVVNAHRKGGTRTEQQTARALGGEDAGGDREEAENDDLSSERAQELEALAGLLPSRVDCFFGFTRA</sequence>
<feature type="compositionally biased region" description="Basic and acidic residues" evidence="2">
    <location>
        <begin position="2249"/>
        <end position="2265"/>
    </location>
</feature>
<dbReference type="GO" id="GO:0006281">
    <property type="term" value="P:DNA repair"/>
    <property type="evidence" value="ECO:0007669"/>
    <property type="project" value="InterPro"/>
</dbReference>
<feature type="region of interest" description="Disordered" evidence="2">
    <location>
        <begin position="1738"/>
        <end position="1792"/>
    </location>
</feature>
<feature type="compositionally biased region" description="Low complexity" evidence="2">
    <location>
        <begin position="1468"/>
        <end position="1480"/>
    </location>
</feature>
<dbReference type="InterPro" id="IPR053848">
    <property type="entry name" value="IMS_HHH_1"/>
</dbReference>
<feature type="compositionally biased region" description="Basic and acidic residues" evidence="2">
    <location>
        <begin position="2153"/>
        <end position="2163"/>
    </location>
</feature>
<dbReference type="GO" id="GO:0070987">
    <property type="term" value="P:error-free translesion synthesis"/>
    <property type="evidence" value="ECO:0007669"/>
    <property type="project" value="TreeGrafter"/>
</dbReference>
<dbReference type="Pfam" id="PF00817">
    <property type="entry name" value="IMS"/>
    <property type="match status" value="1"/>
</dbReference>
<dbReference type="PROSITE" id="PS50173">
    <property type="entry name" value="UMUC"/>
    <property type="match status" value="1"/>
</dbReference>
<feature type="compositionally biased region" description="Basic and acidic residues" evidence="2">
    <location>
        <begin position="1561"/>
        <end position="1586"/>
    </location>
</feature>
<dbReference type="Pfam" id="PF16589">
    <property type="entry name" value="BRCT_2"/>
    <property type="match status" value="1"/>
</dbReference>
<dbReference type="GeneID" id="40308584"/>
<dbReference type="Proteomes" id="UP000224006">
    <property type="component" value="Chromosome II"/>
</dbReference>
<feature type="region of interest" description="Disordered" evidence="2">
    <location>
        <begin position="265"/>
        <end position="525"/>
    </location>
</feature>
<feature type="region of interest" description="Disordered" evidence="2">
    <location>
        <begin position="2240"/>
        <end position="2265"/>
    </location>
</feature>
<dbReference type="KEGG" id="bbes:BESB_036030"/>
<feature type="domain" description="UmuC" evidence="4">
    <location>
        <begin position="786"/>
        <end position="1029"/>
    </location>
</feature>
<feature type="compositionally biased region" description="Basic and acidic residues" evidence="2">
    <location>
        <begin position="2548"/>
        <end position="2567"/>
    </location>
</feature>
<dbReference type="OrthoDB" id="348705at2759"/>
<dbReference type="InterPro" id="IPR001126">
    <property type="entry name" value="UmuC"/>
</dbReference>
<feature type="region of interest" description="Disordered" evidence="2">
    <location>
        <begin position="2489"/>
        <end position="2599"/>
    </location>
</feature>
<feature type="region of interest" description="Disordered" evidence="2">
    <location>
        <begin position="968"/>
        <end position="994"/>
    </location>
</feature>
<proteinExistence type="predicted"/>
<feature type="region of interest" description="Disordered" evidence="2">
    <location>
        <begin position="1456"/>
        <end position="1637"/>
    </location>
</feature>
<feature type="compositionally biased region" description="Basic and acidic residues" evidence="2">
    <location>
        <begin position="1161"/>
        <end position="1178"/>
    </location>
</feature>
<feature type="compositionally biased region" description="Low complexity" evidence="2">
    <location>
        <begin position="421"/>
        <end position="525"/>
    </location>
</feature>
<dbReference type="PANTHER" id="PTHR45990">
    <property type="entry name" value="DNA REPAIR PROTEIN REV1"/>
    <property type="match status" value="1"/>
</dbReference>
<reference evidence="5 6" key="1">
    <citation type="submission" date="2017-09" db="EMBL/GenBank/DDBJ databases">
        <title>Genome sequencing of Besnoitia besnoiti strain Bb-Ger1.</title>
        <authorList>
            <person name="Schares G."/>
            <person name="Venepally P."/>
            <person name="Lorenzi H.A."/>
        </authorList>
    </citation>
    <scope>NUCLEOTIDE SEQUENCE [LARGE SCALE GENOMIC DNA]</scope>
    <source>
        <strain evidence="5 6">Bb-Ger1</strain>
    </source>
</reference>
<dbReference type="GO" id="GO:0017125">
    <property type="term" value="F:deoxycytidyl transferase activity"/>
    <property type="evidence" value="ECO:0007669"/>
    <property type="project" value="TreeGrafter"/>
</dbReference>
<dbReference type="GO" id="GO:0003684">
    <property type="term" value="F:damaged DNA binding"/>
    <property type="evidence" value="ECO:0007669"/>
    <property type="project" value="InterPro"/>
</dbReference>
<evidence type="ECO:0000313" key="6">
    <source>
        <dbReference type="Proteomes" id="UP000224006"/>
    </source>
</evidence>
<feature type="compositionally biased region" description="Basic and acidic residues" evidence="2">
    <location>
        <begin position="1847"/>
        <end position="1870"/>
    </location>
</feature>
<feature type="compositionally biased region" description="Low complexity" evidence="2">
    <location>
        <begin position="1089"/>
        <end position="1112"/>
    </location>
</feature>
<evidence type="ECO:0000313" key="5">
    <source>
        <dbReference type="EMBL" id="PFH37145.1"/>
    </source>
</evidence>
<feature type="region of interest" description="Disordered" evidence="2">
    <location>
        <begin position="1835"/>
        <end position="1921"/>
    </location>
</feature>
<feature type="region of interest" description="Disordered" evidence="2">
    <location>
        <begin position="538"/>
        <end position="572"/>
    </location>
</feature>
<feature type="compositionally biased region" description="Polar residues" evidence="2">
    <location>
        <begin position="48"/>
        <end position="63"/>
    </location>
</feature>
<dbReference type="Gene3D" id="3.40.50.10190">
    <property type="entry name" value="BRCT domain"/>
    <property type="match status" value="1"/>
</dbReference>
<dbReference type="GO" id="GO:0042276">
    <property type="term" value="P:error-prone translesion synthesis"/>
    <property type="evidence" value="ECO:0007669"/>
    <property type="project" value="TreeGrafter"/>
</dbReference>
<feature type="region of interest" description="Disordered" evidence="2">
    <location>
        <begin position="2626"/>
        <end position="2664"/>
    </location>
</feature>
<feature type="region of interest" description="Disordered" evidence="2">
    <location>
        <begin position="24"/>
        <end position="97"/>
    </location>
</feature>
<feature type="compositionally biased region" description="Basic and acidic residues" evidence="2">
    <location>
        <begin position="312"/>
        <end position="323"/>
    </location>
</feature>
<protein>
    <recommendedName>
        <fullName evidence="7">BRCA1 C Terminus (BRCT) domain-containing protein</fullName>
    </recommendedName>
</protein>
<dbReference type="STRING" id="94643.A0A2A9MGP1"/>
<dbReference type="SMART" id="SM00292">
    <property type="entry name" value="BRCT"/>
    <property type="match status" value="1"/>
</dbReference>
<feature type="compositionally biased region" description="Low complexity" evidence="2">
    <location>
        <begin position="1498"/>
        <end position="1509"/>
    </location>
</feature>
<feature type="region of interest" description="Disordered" evidence="2">
    <location>
        <begin position="1955"/>
        <end position="2194"/>
    </location>
</feature>
<feature type="region of interest" description="Disordered" evidence="2">
    <location>
        <begin position="1341"/>
        <end position="1361"/>
    </location>
</feature>
<dbReference type="Pfam" id="PF21999">
    <property type="entry name" value="IMS_HHH_1"/>
    <property type="match status" value="1"/>
</dbReference>
<feature type="compositionally biased region" description="Basic and acidic residues" evidence="2">
    <location>
        <begin position="1606"/>
        <end position="1622"/>
    </location>
</feature>
<keyword evidence="1" id="KW-0237">DNA synthesis</keyword>
<keyword evidence="6" id="KW-1185">Reference proteome</keyword>
<evidence type="ECO:0000259" key="4">
    <source>
        <dbReference type="PROSITE" id="PS50173"/>
    </source>
</evidence>
<dbReference type="PROSITE" id="PS50172">
    <property type="entry name" value="BRCT"/>
    <property type="match status" value="1"/>
</dbReference>
<evidence type="ECO:0000256" key="2">
    <source>
        <dbReference type="SAM" id="MobiDB-lite"/>
    </source>
</evidence>
<feature type="compositionally biased region" description="Low complexity" evidence="2">
    <location>
        <begin position="538"/>
        <end position="552"/>
    </location>
</feature>
<feature type="compositionally biased region" description="Basic and acidic residues" evidence="2">
    <location>
        <begin position="745"/>
        <end position="757"/>
    </location>
</feature>
<evidence type="ECO:0008006" key="7">
    <source>
        <dbReference type="Google" id="ProtNLM"/>
    </source>
</evidence>
<feature type="compositionally biased region" description="Basic and acidic residues" evidence="2">
    <location>
        <begin position="1988"/>
        <end position="1997"/>
    </location>
</feature>
<dbReference type="RefSeq" id="XP_029221154.1">
    <property type="nucleotide sequence ID" value="XM_029362189.1"/>
</dbReference>
<name>A0A2A9MGP1_BESBE</name>
<feature type="compositionally biased region" description="Basic and acidic residues" evidence="2">
    <location>
        <begin position="2118"/>
        <end position="2131"/>
    </location>
</feature>
<organism evidence="5 6">
    <name type="scientific">Besnoitia besnoiti</name>
    <name type="common">Apicomplexan protozoan</name>
    <dbReference type="NCBI Taxonomy" id="94643"/>
    <lineage>
        <taxon>Eukaryota</taxon>
        <taxon>Sar</taxon>
        <taxon>Alveolata</taxon>
        <taxon>Apicomplexa</taxon>
        <taxon>Conoidasida</taxon>
        <taxon>Coccidia</taxon>
        <taxon>Eucoccidiorida</taxon>
        <taxon>Eimeriorina</taxon>
        <taxon>Sarcocystidae</taxon>
        <taxon>Besnoitia</taxon>
    </lineage>
</organism>
<dbReference type="SUPFAM" id="SSF52113">
    <property type="entry name" value="BRCT domain"/>
    <property type="match status" value="1"/>
</dbReference>
<dbReference type="VEuPathDB" id="ToxoDB:BESB_036030"/>
<dbReference type="InterPro" id="IPR001357">
    <property type="entry name" value="BRCT_dom"/>
</dbReference>
<dbReference type="InterPro" id="IPR036775">
    <property type="entry name" value="DNA_pol_Y-fam_lit_finger_sf"/>
</dbReference>
<feature type="region of interest" description="Disordered" evidence="2">
    <location>
        <begin position="1666"/>
        <end position="1703"/>
    </location>
</feature>
<dbReference type="EMBL" id="NWUJ01000002">
    <property type="protein sequence ID" value="PFH37145.1"/>
    <property type="molecule type" value="Genomic_DNA"/>
</dbReference>
<gene>
    <name evidence="5" type="ORF">BESB_036030</name>
</gene>
<feature type="compositionally biased region" description="Basic and acidic residues" evidence="2">
    <location>
        <begin position="266"/>
        <end position="276"/>
    </location>
</feature>
<feature type="region of interest" description="Disordered" evidence="2">
    <location>
        <begin position="1089"/>
        <end position="1204"/>
    </location>
</feature>
<dbReference type="Gene3D" id="3.30.1490.100">
    <property type="entry name" value="DNA polymerase, Y-family, little finger domain"/>
    <property type="match status" value="1"/>
</dbReference>
<accession>A0A2A9MGP1</accession>
<feature type="compositionally biased region" description="Basic and acidic residues" evidence="2">
    <location>
        <begin position="1893"/>
        <end position="1917"/>
    </location>
</feature>
<feature type="compositionally biased region" description="Basic and acidic residues" evidence="2">
    <location>
        <begin position="1523"/>
        <end position="1549"/>
    </location>
</feature>
<dbReference type="Gene3D" id="3.40.1170.60">
    <property type="match status" value="1"/>
</dbReference>
<feature type="region of interest" description="Disordered" evidence="2">
    <location>
        <begin position="704"/>
        <end position="777"/>
    </location>
</feature>
<feature type="compositionally biased region" description="Polar residues" evidence="2">
    <location>
        <begin position="82"/>
        <end position="97"/>
    </location>
</feature>
<feature type="compositionally biased region" description="Basic and acidic residues" evidence="2">
    <location>
        <begin position="1762"/>
        <end position="1778"/>
    </location>
</feature>